<proteinExistence type="predicted"/>
<reference evidence="1" key="1">
    <citation type="submission" date="2015-06" db="EMBL/GenBank/DDBJ databases">
        <title>Genetic Architecture Underlying Mating-Type Determination in the Yeast Leucosporidium scottii and the Evolution of Mating Systems in Basidiomycetes.</title>
        <authorList>
            <person name="Maia T.M."/>
            <person name="Lopes S."/>
            <person name="Almeida J.M.G.C.F."/>
            <person name="Rosa L.H."/>
            <person name="Sampaio J.P."/>
            <person name="Goncalves P."/>
            <person name="Coelho M.A."/>
        </authorList>
    </citation>
    <scope>NUCLEOTIDE SEQUENCE</scope>
</reference>
<dbReference type="EMBL" id="LN868512">
    <property type="protein sequence ID" value="CRX79242.1"/>
    <property type="molecule type" value="Genomic_DNA"/>
</dbReference>
<evidence type="ECO:0000313" key="1">
    <source>
        <dbReference type="EMBL" id="CRX79242.1"/>
    </source>
</evidence>
<organism evidence="1">
    <name type="scientific">Leucosporidium scottii</name>
    <dbReference type="NCBI Taxonomy" id="5278"/>
    <lineage>
        <taxon>Eukaryota</taxon>
        <taxon>Fungi</taxon>
        <taxon>Dikarya</taxon>
        <taxon>Basidiomycota</taxon>
        <taxon>Pucciniomycotina</taxon>
        <taxon>Microbotryomycetes</taxon>
        <taxon>Leucosporidiales</taxon>
        <taxon>Leucosporidium</taxon>
    </lineage>
</organism>
<accession>A0A0H5FSA3</accession>
<dbReference type="Gene3D" id="3.40.50.720">
    <property type="entry name" value="NAD(P)-binding Rossmann-like Domain"/>
    <property type="match status" value="1"/>
</dbReference>
<dbReference type="AlphaFoldDB" id="A0A0H5FSA3"/>
<name>A0A0H5FSA3_9BASI</name>
<sequence>MMNTPKNWRLSREALTETHAPTEAKLNAFLVKFTRYGISKMLNTPFTVELQRQLSAEGSDIVCVSLHPDGLLKYGVIISAIVKTLWLSPAQGALTSLFALTSPKIRASNKYRGAYLHPYGKIAEPEFAPATDPAFARELWELTEQIVAEGGLKA</sequence>
<protein>
    <submittedName>
        <fullName evidence="1">Uncharacterized protein</fullName>
    </submittedName>
</protein>